<accession>A0A1Y6BCN1</accession>
<dbReference type="PANTHER" id="PTHR42792">
    <property type="entry name" value="FLAGELLIN"/>
    <property type="match status" value="1"/>
</dbReference>
<dbReference type="GO" id="GO:0009288">
    <property type="term" value="C:bacterial-type flagellum"/>
    <property type="evidence" value="ECO:0007669"/>
    <property type="project" value="InterPro"/>
</dbReference>
<organism evidence="1 2">
    <name type="scientific">Tistlia consotensis USBA 355</name>
    <dbReference type="NCBI Taxonomy" id="560819"/>
    <lineage>
        <taxon>Bacteria</taxon>
        <taxon>Pseudomonadati</taxon>
        <taxon>Pseudomonadota</taxon>
        <taxon>Alphaproteobacteria</taxon>
        <taxon>Rhodospirillales</taxon>
        <taxon>Rhodovibrionaceae</taxon>
        <taxon>Tistlia</taxon>
    </lineage>
</organism>
<dbReference type="STRING" id="560819.SAMN05428998_10234"/>
<dbReference type="PANTHER" id="PTHR42792:SF1">
    <property type="entry name" value="FLAGELLAR HOOK-ASSOCIATED PROTEIN 3"/>
    <property type="match status" value="1"/>
</dbReference>
<protein>
    <submittedName>
        <fullName evidence="1">Flagellar hook-associated protein 3 FlgL</fullName>
    </submittedName>
</protein>
<evidence type="ECO:0000313" key="2">
    <source>
        <dbReference type="Proteomes" id="UP000192917"/>
    </source>
</evidence>
<dbReference type="InterPro" id="IPR001492">
    <property type="entry name" value="Flagellin"/>
</dbReference>
<dbReference type="Proteomes" id="UP000192917">
    <property type="component" value="Unassembled WGS sequence"/>
</dbReference>
<keyword evidence="1" id="KW-0966">Cell projection</keyword>
<dbReference type="GO" id="GO:0005198">
    <property type="term" value="F:structural molecule activity"/>
    <property type="evidence" value="ECO:0007669"/>
    <property type="project" value="InterPro"/>
</dbReference>
<gene>
    <name evidence="1" type="ORF">SAMN05428998_10234</name>
</gene>
<keyword evidence="2" id="KW-1185">Reference proteome</keyword>
<reference evidence="1 2" key="1">
    <citation type="submission" date="2017-04" db="EMBL/GenBank/DDBJ databases">
        <authorList>
            <person name="Afonso C.L."/>
            <person name="Miller P.J."/>
            <person name="Scott M.A."/>
            <person name="Spackman E."/>
            <person name="Goraichik I."/>
            <person name="Dimitrov K.M."/>
            <person name="Suarez D.L."/>
            <person name="Swayne D.E."/>
        </authorList>
    </citation>
    <scope>NUCLEOTIDE SEQUENCE [LARGE SCALE GENOMIC DNA]</scope>
    <source>
        <strain evidence="1 2">USBA 355</strain>
    </source>
</reference>
<proteinExistence type="predicted"/>
<evidence type="ECO:0000313" key="1">
    <source>
        <dbReference type="EMBL" id="SME96930.1"/>
    </source>
</evidence>
<sequence length="301" mass="31456">MRISTLTIQTTLRQQMSSLQADSAAKSEELSSGSKASSYKAIAGSAREVSQLTADLVVSAQYSQAGESTLSRVDAMYDAVGQMVTLASDLRSSLSSVLGQDGIAASGIDDEARTALDSAAQLLNSQFEGRYLFGGSVTDRAPVDLDGYAAQSAPSGTDLSYYGGDSTRASYQASDSLSVEYGATGDEAGFEQLIRACSLVANASLDPVDDTALGEAYDLLGEAIDGLSTIQSGLSSSSDAIDRAIDLEMDRQLNLEGRLSDLTDADTAAVYTQLQTLSSQLDATYSATKTLLSLNLFDSLK</sequence>
<dbReference type="Gene3D" id="1.20.1330.10">
    <property type="entry name" value="f41 fragment of flagellin, N-terminal domain"/>
    <property type="match status" value="1"/>
</dbReference>
<dbReference type="EMBL" id="FWZX01000002">
    <property type="protein sequence ID" value="SME96930.1"/>
    <property type="molecule type" value="Genomic_DNA"/>
</dbReference>
<name>A0A1Y6BCN1_9PROT</name>
<keyword evidence="1" id="KW-0282">Flagellum</keyword>
<keyword evidence="1" id="KW-0969">Cilium</keyword>
<dbReference type="AlphaFoldDB" id="A0A1Y6BCN1"/>
<dbReference type="RefSeq" id="WP_159460086.1">
    <property type="nucleotide sequence ID" value="NZ_FWZX01000002.1"/>
</dbReference>
<dbReference type="SUPFAM" id="SSF64518">
    <property type="entry name" value="Phase 1 flagellin"/>
    <property type="match status" value="1"/>
</dbReference>